<evidence type="ECO:0000256" key="1">
    <source>
        <dbReference type="SAM" id="Phobius"/>
    </source>
</evidence>
<keyword evidence="1" id="KW-1133">Transmembrane helix</keyword>
<keyword evidence="1" id="KW-0472">Membrane</keyword>
<dbReference type="Proteomes" id="UP000564378">
    <property type="component" value="Unassembled WGS sequence"/>
</dbReference>
<dbReference type="RefSeq" id="WP_185802037.1">
    <property type="nucleotide sequence ID" value="NZ_JACJVJ010000002.1"/>
</dbReference>
<dbReference type="InterPro" id="IPR011727">
    <property type="entry name" value="CHP02117"/>
</dbReference>
<dbReference type="Pfam" id="PF09601">
    <property type="entry name" value="DUF2459"/>
    <property type="match status" value="1"/>
</dbReference>
<proteinExistence type="predicted"/>
<name>A0A842I0T1_9SPHN</name>
<accession>A0A842I0T1</accession>
<sequence>MRLLRTAITRNLLRLGAIIALYILAGIGGSLIPANADWEEPDTGILLYVHDNGIHTGLVLPRENAIADWSDLVRPEHLGDPRRASDHLLFGWGDRGFYLETPTWGDLKASTALAALIGSEGTLLHVDHIGTPRPGENLRPLRVAPEQYRRIASAIRARFALDAEGRSQPIAGYGANDVFYEAHGRYNALRTCNEWTGSVLRDAGVRMGAWTPFNFGVMRWLRSHAVDTD</sequence>
<reference evidence="2 3" key="1">
    <citation type="submission" date="2020-08" db="EMBL/GenBank/DDBJ databases">
        <title>Draft genome sequence of Parasphingopyxis sp. GrpM-11.</title>
        <authorList>
            <person name="Oh J."/>
            <person name="Roh D.-H."/>
        </authorList>
    </citation>
    <scope>NUCLEOTIDE SEQUENCE [LARGE SCALE GENOMIC DNA]</scope>
    <source>
        <strain evidence="2 3">GrpM-11</strain>
    </source>
</reference>
<protein>
    <submittedName>
        <fullName evidence="2">TIGR02117 family protein</fullName>
    </submittedName>
</protein>
<dbReference type="NCBIfam" id="TIGR02117">
    <property type="entry name" value="chp_urease_rgn"/>
    <property type="match status" value="1"/>
</dbReference>
<keyword evidence="1" id="KW-0812">Transmembrane</keyword>
<evidence type="ECO:0000313" key="2">
    <source>
        <dbReference type="EMBL" id="MBC2778812.1"/>
    </source>
</evidence>
<organism evidence="2 3">
    <name type="scientific">Parasphingopyxis marina</name>
    <dbReference type="NCBI Taxonomy" id="2761622"/>
    <lineage>
        <taxon>Bacteria</taxon>
        <taxon>Pseudomonadati</taxon>
        <taxon>Pseudomonadota</taxon>
        <taxon>Alphaproteobacteria</taxon>
        <taxon>Sphingomonadales</taxon>
        <taxon>Sphingomonadaceae</taxon>
        <taxon>Parasphingopyxis</taxon>
    </lineage>
</organism>
<dbReference type="AlphaFoldDB" id="A0A842I0T1"/>
<keyword evidence="3" id="KW-1185">Reference proteome</keyword>
<gene>
    <name evidence="2" type="ORF">H6P80_14400</name>
</gene>
<feature type="transmembrane region" description="Helical" evidence="1">
    <location>
        <begin position="12"/>
        <end position="32"/>
    </location>
</feature>
<evidence type="ECO:0000313" key="3">
    <source>
        <dbReference type="Proteomes" id="UP000564378"/>
    </source>
</evidence>
<comment type="caution">
    <text evidence="2">The sequence shown here is derived from an EMBL/GenBank/DDBJ whole genome shotgun (WGS) entry which is preliminary data.</text>
</comment>
<dbReference type="EMBL" id="JACJVJ010000002">
    <property type="protein sequence ID" value="MBC2778812.1"/>
    <property type="molecule type" value="Genomic_DNA"/>
</dbReference>